<sequence length="60" mass="6768">MQDLPTCSQCGQDEEFLVSETGDYVCICGHQFKMVTLDTSNETQSIAYQEDKLSSYSLLH</sequence>
<accession>A0A0B9G1Z2</accession>
<comment type="caution">
    <text evidence="1">The sequence shown here is derived from an EMBL/GenBank/DDBJ whole genome shotgun (WGS) entry which is preliminary data.</text>
</comment>
<proteinExistence type="predicted"/>
<organism evidence="1 2">
    <name type="scientific">Photobacterium gaetbulicola</name>
    <dbReference type="NCBI Taxonomy" id="1295392"/>
    <lineage>
        <taxon>Bacteria</taxon>
        <taxon>Pseudomonadati</taxon>
        <taxon>Pseudomonadota</taxon>
        <taxon>Gammaproteobacteria</taxon>
        <taxon>Vibrionales</taxon>
        <taxon>Vibrionaceae</taxon>
        <taxon>Photobacterium</taxon>
    </lineage>
</organism>
<dbReference type="AlphaFoldDB" id="A0A0B9G1Z2"/>
<dbReference type="EMBL" id="JWLZ01000171">
    <property type="protein sequence ID" value="KHT62763.1"/>
    <property type="molecule type" value="Genomic_DNA"/>
</dbReference>
<name>A0A0B9G1Z2_9GAMM</name>
<protein>
    <submittedName>
        <fullName evidence="1">Uncharacterized protein</fullName>
    </submittedName>
</protein>
<reference evidence="1 2" key="1">
    <citation type="submission" date="2014-12" db="EMBL/GenBank/DDBJ databases">
        <title>Genome sequencing of Photobacterium gaetbulicola AD005a.</title>
        <authorList>
            <person name="Adrian T.G.S."/>
            <person name="Chan K.G."/>
        </authorList>
    </citation>
    <scope>NUCLEOTIDE SEQUENCE [LARGE SCALE GENOMIC DNA]</scope>
    <source>
        <strain evidence="1 2">AD005a</strain>
    </source>
</reference>
<evidence type="ECO:0000313" key="2">
    <source>
        <dbReference type="Proteomes" id="UP000031278"/>
    </source>
</evidence>
<gene>
    <name evidence="1" type="ORF">RJ45_15555</name>
</gene>
<evidence type="ECO:0000313" key="1">
    <source>
        <dbReference type="EMBL" id="KHT62763.1"/>
    </source>
</evidence>
<dbReference type="Proteomes" id="UP000031278">
    <property type="component" value="Unassembled WGS sequence"/>
</dbReference>